<sequence length="323" mass="36679">MAKNIPVIENNEQRKSSQSAFSQVMDSIELWQSLTHRHYAKNTLVAFKNDWNNFVAYCLANKASALPASVHTVHNFIDMMSKTRKLASLKRYIVTIGLVHRCHALPDPCSHTEVKLAMRKQRLEKHDDYRHAKGFRDDHLQQLIALLDFSPKVKDIRDVAIWAVAFEAMLKRSELADLTVDKLEVESSGLINIIIGDRIISLSDVASKALQRWLVVSIIDSGFVFRRIDRHSNIGDKPLDHSSIYRVFRRASEELGLPANVIFSGQSPRVGAVKDLADSGLSISEIQTQGRWKSPAMPAQYVGNTEKRDKEIAKFVKEKPWEH</sequence>
<dbReference type="InterPro" id="IPR010998">
    <property type="entry name" value="Integrase_recombinase_N"/>
</dbReference>
<evidence type="ECO:0000259" key="3">
    <source>
        <dbReference type="PROSITE" id="PS51898"/>
    </source>
</evidence>
<dbReference type="Pfam" id="PF00589">
    <property type="entry name" value="Phage_integrase"/>
    <property type="match status" value="1"/>
</dbReference>
<keyword evidence="2" id="KW-0233">DNA recombination</keyword>
<reference evidence="4 5" key="1">
    <citation type="submission" date="2018-03" db="EMBL/GenBank/DDBJ databases">
        <title>Whole genome sequencing of Histamine producing bacteria.</title>
        <authorList>
            <person name="Butler K."/>
        </authorList>
    </citation>
    <scope>NUCLEOTIDE SEQUENCE [LARGE SCALE GENOMIC DNA]</scope>
    <source>
        <strain evidence="4 5">DSM 16190</strain>
    </source>
</reference>
<dbReference type="AlphaFoldDB" id="A0A2T3MZB2"/>
<evidence type="ECO:0000256" key="1">
    <source>
        <dbReference type="ARBA" id="ARBA00023125"/>
    </source>
</evidence>
<dbReference type="EMBL" id="PYMC01000005">
    <property type="protein sequence ID" value="PSW05348.1"/>
    <property type="molecule type" value="Genomic_DNA"/>
</dbReference>
<dbReference type="SUPFAM" id="SSF56349">
    <property type="entry name" value="DNA breaking-rejoining enzymes"/>
    <property type="match status" value="1"/>
</dbReference>
<feature type="domain" description="Tyr recombinase" evidence="3">
    <location>
        <begin position="130"/>
        <end position="314"/>
    </location>
</feature>
<keyword evidence="1" id="KW-0238">DNA-binding</keyword>
<dbReference type="Proteomes" id="UP000240904">
    <property type="component" value="Unassembled WGS sequence"/>
</dbReference>
<name>A0A2T3MZB2_9GAMM</name>
<evidence type="ECO:0000313" key="5">
    <source>
        <dbReference type="Proteomes" id="UP000240904"/>
    </source>
</evidence>
<organism evidence="4 5">
    <name type="scientific">Photobacterium lipolyticum</name>
    <dbReference type="NCBI Taxonomy" id="266810"/>
    <lineage>
        <taxon>Bacteria</taxon>
        <taxon>Pseudomonadati</taxon>
        <taxon>Pseudomonadota</taxon>
        <taxon>Gammaproteobacteria</taxon>
        <taxon>Vibrionales</taxon>
        <taxon>Vibrionaceae</taxon>
        <taxon>Photobacterium</taxon>
    </lineage>
</organism>
<dbReference type="SUPFAM" id="SSF47823">
    <property type="entry name" value="lambda integrase-like, N-terminal domain"/>
    <property type="match status" value="1"/>
</dbReference>
<dbReference type="OrthoDB" id="5914130at2"/>
<gene>
    <name evidence="4" type="ORF">C9I89_08790</name>
</gene>
<comment type="caution">
    <text evidence="4">The sequence shown here is derived from an EMBL/GenBank/DDBJ whole genome shotgun (WGS) entry which is preliminary data.</text>
</comment>
<dbReference type="InterPro" id="IPR002104">
    <property type="entry name" value="Integrase_catalytic"/>
</dbReference>
<dbReference type="Gene3D" id="1.10.150.130">
    <property type="match status" value="1"/>
</dbReference>
<dbReference type="InterPro" id="IPR011010">
    <property type="entry name" value="DNA_brk_join_enz"/>
</dbReference>
<proteinExistence type="predicted"/>
<accession>A0A2T3MZB2</accession>
<keyword evidence="5" id="KW-1185">Reference proteome</keyword>
<dbReference type="RefSeq" id="WP_107282988.1">
    <property type="nucleotide sequence ID" value="NZ_PYMC01000005.1"/>
</dbReference>
<dbReference type="Gene3D" id="1.10.443.10">
    <property type="entry name" value="Intergrase catalytic core"/>
    <property type="match status" value="1"/>
</dbReference>
<protein>
    <submittedName>
        <fullName evidence="4">Integrase</fullName>
    </submittedName>
</protein>
<evidence type="ECO:0000256" key="2">
    <source>
        <dbReference type="ARBA" id="ARBA00023172"/>
    </source>
</evidence>
<dbReference type="GO" id="GO:0006310">
    <property type="term" value="P:DNA recombination"/>
    <property type="evidence" value="ECO:0007669"/>
    <property type="project" value="UniProtKB-KW"/>
</dbReference>
<dbReference type="PROSITE" id="PS51898">
    <property type="entry name" value="TYR_RECOMBINASE"/>
    <property type="match status" value="1"/>
</dbReference>
<dbReference type="GO" id="GO:0015074">
    <property type="term" value="P:DNA integration"/>
    <property type="evidence" value="ECO:0007669"/>
    <property type="project" value="InterPro"/>
</dbReference>
<dbReference type="GO" id="GO:0003677">
    <property type="term" value="F:DNA binding"/>
    <property type="evidence" value="ECO:0007669"/>
    <property type="project" value="UniProtKB-KW"/>
</dbReference>
<dbReference type="InterPro" id="IPR013762">
    <property type="entry name" value="Integrase-like_cat_sf"/>
</dbReference>
<evidence type="ECO:0000313" key="4">
    <source>
        <dbReference type="EMBL" id="PSW05348.1"/>
    </source>
</evidence>